<protein>
    <submittedName>
        <fullName evidence="2">RHS repeat-associated core domain-containing protein</fullName>
    </submittedName>
</protein>
<dbReference type="PANTHER" id="PTHR32305:SF15">
    <property type="entry name" value="PROTEIN RHSA-RELATED"/>
    <property type="match status" value="1"/>
</dbReference>
<dbReference type="InterPro" id="IPR022385">
    <property type="entry name" value="Rhs_assc_core"/>
</dbReference>
<dbReference type="NCBIfam" id="TIGR03696">
    <property type="entry name" value="Rhs_assc_core"/>
    <property type="match status" value="1"/>
</dbReference>
<dbReference type="PANTHER" id="PTHR32305">
    <property type="match status" value="1"/>
</dbReference>
<evidence type="ECO:0000256" key="1">
    <source>
        <dbReference type="SAM" id="MobiDB-lite"/>
    </source>
</evidence>
<sequence>MTRADLSAARPCRPTRARPTRSFAQAPCKRSSNPACTLSYDPAGNTTTDSAPYSNAIYGLDGRLAQLEVGSAKLALAYDAQGQRVRRSISGAGGNPNAGNTFYAYDQEGQLLGEYRQDATGQLITQIEYVWLDGMPVAAMRPKAGAAGPSSANAGVEVFYLYSDHLGAPRVAVDDRGRPRWRWLAEPFGSAPAETDPSGLGDLNISLRLPGQQYDGFLGLHFNGFRDYDAGTGRYVQSDPIGLQGGINTYAYVGGNPIAFVDPLGLIRYNAPPPRTVPVDGVTSKNLVCLETCLMGRTGNLSLDLLVTGETPRVPRRPVGLSQTVAA</sequence>
<accession>A0ABU3PGU0</accession>
<name>A0ABU3PGU0_9BURK</name>
<dbReference type="EMBL" id="JAVXZY010000010">
    <property type="protein sequence ID" value="MDT9001572.1"/>
    <property type="molecule type" value="Genomic_DNA"/>
</dbReference>
<comment type="caution">
    <text evidence="2">The sequence shown here is derived from an EMBL/GenBank/DDBJ whole genome shotgun (WGS) entry which is preliminary data.</text>
</comment>
<gene>
    <name evidence="2" type="ORF">RQP53_20010</name>
</gene>
<dbReference type="Gene3D" id="2.180.10.10">
    <property type="entry name" value="RHS repeat-associated core"/>
    <property type="match status" value="1"/>
</dbReference>
<reference evidence="2" key="1">
    <citation type="submission" date="2023-09" db="EMBL/GenBank/DDBJ databases">
        <title>Paucibacter sp. APW11 Genome sequencing and assembly.</title>
        <authorList>
            <person name="Kim I."/>
        </authorList>
    </citation>
    <scope>NUCLEOTIDE SEQUENCE</scope>
    <source>
        <strain evidence="2">APW11</strain>
    </source>
</reference>
<dbReference type="InterPro" id="IPR050708">
    <property type="entry name" value="T6SS_VgrG/RHS"/>
</dbReference>
<dbReference type="RefSeq" id="WP_315652459.1">
    <property type="nucleotide sequence ID" value="NZ_JAVXZY010000010.1"/>
</dbReference>
<evidence type="ECO:0000313" key="2">
    <source>
        <dbReference type="EMBL" id="MDT9001572.1"/>
    </source>
</evidence>
<proteinExistence type="predicted"/>
<dbReference type="Proteomes" id="UP001246372">
    <property type="component" value="Unassembled WGS sequence"/>
</dbReference>
<evidence type="ECO:0000313" key="3">
    <source>
        <dbReference type="Proteomes" id="UP001246372"/>
    </source>
</evidence>
<feature type="region of interest" description="Disordered" evidence="1">
    <location>
        <begin position="1"/>
        <end position="33"/>
    </location>
</feature>
<organism evidence="2 3">
    <name type="scientific">Roseateles aquae</name>
    <dbReference type="NCBI Taxonomy" id="3077235"/>
    <lineage>
        <taxon>Bacteria</taxon>
        <taxon>Pseudomonadati</taxon>
        <taxon>Pseudomonadota</taxon>
        <taxon>Betaproteobacteria</taxon>
        <taxon>Burkholderiales</taxon>
        <taxon>Sphaerotilaceae</taxon>
        <taxon>Roseateles</taxon>
    </lineage>
</organism>
<keyword evidence="3" id="KW-1185">Reference proteome</keyword>